<keyword evidence="2" id="KW-1185">Reference proteome</keyword>
<dbReference type="RefSeq" id="WP_248635751.1">
    <property type="nucleotide sequence ID" value="NZ_JALPTH010000022.1"/>
</dbReference>
<name>A0ABT0IF19_9ACTN</name>
<accession>A0ABT0IF19</accession>
<dbReference type="Proteomes" id="UP001522868">
    <property type="component" value="Unassembled WGS sequence"/>
</dbReference>
<dbReference type="EMBL" id="JALPTH010000022">
    <property type="protein sequence ID" value="MCK8679932.1"/>
    <property type="molecule type" value="Genomic_DNA"/>
</dbReference>
<protein>
    <submittedName>
        <fullName evidence="1">WG repeat-containing protein</fullName>
    </submittedName>
</protein>
<evidence type="ECO:0000313" key="1">
    <source>
        <dbReference type="EMBL" id="MCK8679932.1"/>
    </source>
</evidence>
<dbReference type="PANTHER" id="PTHR37841">
    <property type="entry name" value="GLR2918 PROTEIN"/>
    <property type="match status" value="1"/>
</dbReference>
<dbReference type="SUPFAM" id="SSF69360">
    <property type="entry name" value="Cell wall binding repeat"/>
    <property type="match status" value="1"/>
</dbReference>
<dbReference type="InterPro" id="IPR032774">
    <property type="entry name" value="WG_beta_rep"/>
</dbReference>
<dbReference type="PANTHER" id="PTHR37841:SF1">
    <property type="entry name" value="DUF3298 DOMAIN-CONTAINING PROTEIN"/>
    <property type="match status" value="1"/>
</dbReference>
<evidence type="ECO:0000313" key="2">
    <source>
        <dbReference type="Proteomes" id="UP001522868"/>
    </source>
</evidence>
<comment type="caution">
    <text evidence="1">The sequence shown here is derived from an EMBL/GenBank/DDBJ whole genome shotgun (WGS) entry which is preliminary data.</text>
</comment>
<dbReference type="Pfam" id="PF14903">
    <property type="entry name" value="WG_beta_rep"/>
    <property type="match status" value="5"/>
</dbReference>
<reference evidence="1 2" key="1">
    <citation type="submission" date="2022-04" db="EMBL/GenBank/DDBJ databases">
        <title>Streptomyces sp. nov. LCR6-01 isolated from Lichen of Dirinaria sp.</title>
        <authorList>
            <person name="Kanchanasin P."/>
            <person name="Tanasupawat S."/>
            <person name="Phongsopitanun W."/>
        </authorList>
    </citation>
    <scope>NUCLEOTIDE SEQUENCE [LARGE SCALE GENOMIC DNA]</scope>
    <source>
        <strain evidence="1 2">LCR6-01</strain>
    </source>
</reference>
<organism evidence="1 2">
    <name type="scientific">Streptomyces lichenis</name>
    <dbReference type="NCBI Taxonomy" id="2306967"/>
    <lineage>
        <taxon>Bacteria</taxon>
        <taxon>Bacillati</taxon>
        <taxon>Actinomycetota</taxon>
        <taxon>Actinomycetes</taxon>
        <taxon>Kitasatosporales</taxon>
        <taxon>Streptomycetaceae</taxon>
        <taxon>Streptomyces</taxon>
    </lineage>
</organism>
<sequence length="589" mass="64590">MQPPSSSSAATLAGRPPWPVEVTGAAPFGRRFALVDAAGRLVREPDLTAVGAFAGDGPHGPIAPAADTGGRWGYVDRAGRWVAPPIWRYAHPLDGHGFGRFQHGEGDEDGRWGYVDGSGTPVVAPRFTAAAEFRHGLAVVRTEDGPGWIDPTGALVLSGPYEAVGPFSACGLAGARLAEGGRCGYVDRSGELVIPDRFDGARPFGPDGLAGVRVGEKWGLIDRTGKWAVEPRYQRLESYNTYGLAYFIAFDEERRYREGYLDGRGRPVLEAERRDVGEVTAQGLVRMRNDLLYGFADTTGAMVIAPQYTYADHFDPCGAAVVRREWQGQWGVLRPDGAFLAMPYREPVTDDDGWPVGFDHGLGTAPFLDHDGSVVRVDPDGREVCRLEAAAPDGGSVLRIRAASGAVVWEGTAAPGTFAAPMPFLAPGREELIDHPEAFDGEVGEVAARLLTQEPRLFLARSLVFDSEDDPCELSEDDDYDLREHGWYGGMLTLAGWYVSEEHWGAYDFLSEVVSDGIHELADELRERLTARFGTPEEDRRYLRYGDGSRSWEWRVDGRILLLQCHWQCGDGDFEYRIWLAVLDLPEDV</sequence>
<gene>
    <name evidence="1" type="ORF">M1O15_21555</name>
</gene>
<proteinExistence type="predicted"/>